<evidence type="ECO:0000259" key="6">
    <source>
        <dbReference type="PROSITE" id="PS51266"/>
    </source>
</evidence>
<evidence type="ECO:0000259" key="7">
    <source>
        <dbReference type="PROSITE" id="PS51270"/>
    </source>
</evidence>
<evidence type="ECO:0008006" key="10">
    <source>
        <dbReference type="Google" id="ProtNLM"/>
    </source>
</evidence>
<dbReference type="PANTHER" id="PTHR21319:SF53">
    <property type="entry name" value="RING FINGER AND CHY ZINC FINGER DOMAIN-CONTAINING PROTEIN 1"/>
    <property type="match status" value="1"/>
</dbReference>
<keyword evidence="2 4" id="KW-0863">Zinc-finger</keyword>
<sequence length="220" mass="25301">MDDEEESTISAKRRTKGIMLHGCEHYRRRCSLVAPCCGEEAFVCRHCHNELKCEREQDEEKKHQLIRRDVREVVCLLCDTRQPVARECNTCAVEFGAYYCDKCQFYDDDVSRRQFHCDKCGICRVGGAENFFHCDRCGCCYSTSLRANHTCVEQSMHRSCPICLDYLFDSIKPISVLVRCGHAMHEACLQQLHDNGMLRCPLCNESTVPICNVSSIIDRP</sequence>
<dbReference type="InterPro" id="IPR017921">
    <property type="entry name" value="Znf_CTCHY"/>
</dbReference>
<dbReference type="SUPFAM" id="SSF57850">
    <property type="entry name" value="RING/U-box"/>
    <property type="match status" value="1"/>
</dbReference>
<dbReference type="PANTHER" id="PTHR21319">
    <property type="entry name" value="RING FINGER AND CHY ZINC FINGER DOMAIN-CONTAINING PROTEIN 1"/>
    <property type="match status" value="1"/>
</dbReference>
<keyword evidence="9" id="KW-1185">Reference proteome</keyword>
<dbReference type="InterPro" id="IPR037275">
    <property type="entry name" value="Znf_CTCHY_sf"/>
</dbReference>
<keyword evidence="1" id="KW-0479">Metal-binding</keyword>
<dbReference type="GO" id="GO:0061630">
    <property type="term" value="F:ubiquitin protein ligase activity"/>
    <property type="evidence" value="ECO:0007669"/>
    <property type="project" value="TreeGrafter"/>
</dbReference>
<dbReference type="SMART" id="SM00184">
    <property type="entry name" value="RING"/>
    <property type="match status" value="1"/>
</dbReference>
<dbReference type="SUPFAM" id="SSF161219">
    <property type="entry name" value="CHY zinc finger-like"/>
    <property type="match status" value="1"/>
</dbReference>
<dbReference type="EMBL" id="BNJQ01000004">
    <property type="protein sequence ID" value="GHP03049.1"/>
    <property type="molecule type" value="Genomic_DNA"/>
</dbReference>
<evidence type="ECO:0000313" key="8">
    <source>
        <dbReference type="EMBL" id="GHP03049.1"/>
    </source>
</evidence>
<dbReference type="InterPro" id="IPR001841">
    <property type="entry name" value="Znf_RING"/>
</dbReference>
<keyword evidence="3" id="KW-0862">Zinc</keyword>
<dbReference type="GO" id="GO:0016567">
    <property type="term" value="P:protein ubiquitination"/>
    <property type="evidence" value="ECO:0007669"/>
    <property type="project" value="TreeGrafter"/>
</dbReference>
<reference evidence="8" key="1">
    <citation type="submission" date="2020-10" db="EMBL/GenBank/DDBJ databases">
        <title>Unveiling of a novel bifunctional photoreceptor, Dualchrome1, isolated from a cosmopolitan green alga.</title>
        <authorList>
            <person name="Suzuki S."/>
            <person name="Kawachi M."/>
        </authorList>
    </citation>
    <scope>NUCLEOTIDE SEQUENCE</scope>
    <source>
        <strain evidence="8">NIES 2893</strain>
    </source>
</reference>
<dbReference type="GO" id="GO:0005634">
    <property type="term" value="C:nucleus"/>
    <property type="evidence" value="ECO:0007669"/>
    <property type="project" value="TreeGrafter"/>
</dbReference>
<proteinExistence type="predicted"/>
<name>A0A830HCH6_9CHLO</name>
<evidence type="ECO:0000256" key="4">
    <source>
        <dbReference type="PROSITE-ProRule" id="PRU00601"/>
    </source>
</evidence>
<dbReference type="OrthoDB" id="411372at2759"/>
<dbReference type="InterPro" id="IPR008913">
    <property type="entry name" value="Znf_CHY"/>
</dbReference>
<dbReference type="Proteomes" id="UP000660262">
    <property type="component" value="Unassembled WGS sequence"/>
</dbReference>
<dbReference type="PROSITE" id="PS50089">
    <property type="entry name" value="ZF_RING_2"/>
    <property type="match status" value="1"/>
</dbReference>
<dbReference type="Pfam" id="PF05495">
    <property type="entry name" value="zf-CHY"/>
    <property type="match status" value="1"/>
</dbReference>
<protein>
    <recommendedName>
        <fullName evidence="10">RING-type domain-containing protein</fullName>
    </recommendedName>
</protein>
<evidence type="ECO:0000313" key="9">
    <source>
        <dbReference type="Proteomes" id="UP000660262"/>
    </source>
</evidence>
<dbReference type="InterPro" id="IPR013083">
    <property type="entry name" value="Znf_RING/FYVE/PHD"/>
</dbReference>
<dbReference type="GO" id="GO:0008270">
    <property type="term" value="F:zinc ion binding"/>
    <property type="evidence" value="ECO:0007669"/>
    <property type="project" value="UniProtKB-KW"/>
</dbReference>
<feature type="domain" description="RING-type" evidence="5">
    <location>
        <begin position="160"/>
        <end position="204"/>
    </location>
</feature>
<evidence type="ECO:0000256" key="2">
    <source>
        <dbReference type="ARBA" id="ARBA00022771"/>
    </source>
</evidence>
<gene>
    <name evidence="8" type="ORF">PPROV_000180400</name>
</gene>
<evidence type="ECO:0000256" key="1">
    <source>
        <dbReference type="ARBA" id="ARBA00022723"/>
    </source>
</evidence>
<feature type="domain" description="CTCHY-type" evidence="7">
    <location>
        <begin position="95"/>
        <end position="159"/>
    </location>
</feature>
<evidence type="ECO:0000256" key="3">
    <source>
        <dbReference type="ARBA" id="ARBA00022833"/>
    </source>
</evidence>
<feature type="domain" description="CHY-type" evidence="6">
    <location>
        <begin position="16"/>
        <end position="93"/>
    </location>
</feature>
<dbReference type="InterPro" id="IPR037274">
    <property type="entry name" value="Znf_CHY_sf"/>
</dbReference>
<dbReference type="PROSITE" id="PS51270">
    <property type="entry name" value="ZF_CTCHY"/>
    <property type="match status" value="1"/>
</dbReference>
<accession>A0A830HCH6</accession>
<dbReference type="PROSITE" id="PS51266">
    <property type="entry name" value="ZF_CHY"/>
    <property type="match status" value="1"/>
</dbReference>
<dbReference type="Gene3D" id="3.30.40.10">
    <property type="entry name" value="Zinc/RING finger domain, C3HC4 (zinc finger)"/>
    <property type="match status" value="1"/>
</dbReference>
<dbReference type="Pfam" id="PF13639">
    <property type="entry name" value="zf-RING_2"/>
    <property type="match status" value="1"/>
</dbReference>
<dbReference type="SUPFAM" id="SSF161245">
    <property type="entry name" value="Zinc hairpin stack"/>
    <property type="match status" value="1"/>
</dbReference>
<comment type="caution">
    <text evidence="8">The sequence shown here is derived from an EMBL/GenBank/DDBJ whole genome shotgun (WGS) entry which is preliminary data.</text>
</comment>
<evidence type="ECO:0000259" key="5">
    <source>
        <dbReference type="PROSITE" id="PS50089"/>
    </source>
</evidence>
<dbReference type="AlphaFoldDB" id="A0A830HCH6"/>
<organism evidence="8 9">
    <name type="scientific">Pycnococcus provasolii</name>
    <dbReference type="NCBI Taxonomy" id="41880"/>
    <lineage>
        <taxon>Eukaryota</taxon>
        <taxon>Viridiplantae</taxon>
        <taxon>Chlorophyta</taxon>
        <taxon>Pseudoscourfieldiophyceae</taxon>
        <taxon>Pseudoscourfieldiales</taxon>
        <taxon>Pycnococcaceae</taxon>
        <taxon>Pycnococcus</taxon>
    </lineage>
</organism>
<dbReference type="GO" id="GO:0006511">
    <property type="term" value="P:ubiquitin-dependent protein catabolic process"/>
    <property type="evidence" value="ECO:0007669"/>
    <property type="project" value="TreeGrafter"/>
</dbReference>